<keyword evidence="5" id="KW-1185">Reference proteome</keyword>
<dbReference type="PANTHER" id="PTHR23025">
    <property type="entry name" value="TRIACYLGLYCEROL LIPASE"/>
    <property type="match status" value="1"/>
</dbReference>
<protein>
    <recommendedName>
        <fullName evidence="3">Alpha/beta hydrolase fold-3 domain-containing protein</fullName>
    </recommendedName>
</protein>
<dbReference type="GO" id="GO:0005829">
    <property type="term" value="C:cytosol"/>
    <property type="evidence" value="ECO:0007669"/>
    <property type="project" value="TreeGrafter"/>
</dbReference>
<dbReference type="EMBL" id="KV454294">
    <property type="protein sequence ID" value="ODQ73396.1"/>
    <property type="molecule type" value="Genomic_DNA"/>
</dbReference>
<dbReference type="PROSITE" id="PS01173">
    <property type="entry name" value="LIPASE_GDXG_HIS"/>
    <property type="match status" value="1"/>
</dbReference>
<dbReference type="InterPro" id="IPR013094">
    <property type="entry name" value="AB_hydrolase_3"/>
</dbReference>
<gene>
    <name evidence="4" type="ORF">LIPSTDRAFT_52829</name>
</gene>
<dbReference type="Gene3D" id="3.40.50.1820">
    <property type="entry name" value="alpha/beta hydrolase"/>
    <property type="match status" value="1"/>
</dbReference>
<evidence type="ECO:0000313" key="4">
    <source>
        <dbReference type="EMBL" id="ODQ73396.1"/>
    </source>
</evidence>
<dbReference type="GO" id="GO:0004771">
    <property type="term" value="F:sterol ester esterase activity"/>
    <property type="evidence" value="ECO:0007669"/>
    <property type="project" value="TreeGrafter"/>
</dbReference>
<organism evidence="4 5">
    <name type="scientific">Lipomyces starkeyi NRRL Y-11557</name>
    <dbReference type="NCBI Taxonomy" id="675824"/>
    <lineage>
        <taxon>Eukaryota</taxon>
        <taxon>Fungi</taxon>
        <taxon>Dikarya</taxon>
        <taxon>Ascomycota</taxon>
        <taxon>Saccharomycotina</taxon>
        <taxon>Lipomycetes</taxon>
        <taxon>Lipomycetales</taxon>
        <taxon>Lipomycetaceae</taxon>
        <taxon>Lipomyces</taxon>
    </lineage>
</organism>
<feature type="domain" description="Alpha/beta hydrolase fold-3" evidence="3">
    <location>
        <begin position="105"/>
        <end position="314"/>
    </location>
</feature>
<keyword evidence="2" id="KW-0378">Hydrolase</keyword>
<accession>A0A1E3Q6V5</accession>
<evidence type="ECO:0000259" key="3">
    <source>
        <dbReference type="Pfam" id="PF07859"/>
    </source>
</evidence>
<comment type="similarity">
    <text evidence="1">Belongs to the 'GDXG' lipolytic enzyme family.</text>
</comment>
<dbReference type="InterPro" id="IPR029058">
    <property type="entry name" value="AB_hydrolase_fold"/>
</dbReference>
<proteinExistence type="inferred from homology"/>
<dbReference type="OrthoDB" id="408631at2759"/>
<sequence length="341" mass="38333">MSLQSDVSINVAKFDPANISEQSHKLHEGILAKYEVNPKWWEVGIAKFRQMRLAGETAAVLYPLLPHALDIKIPSREPGRDIPCRLLYPVNRRTEEERRGIKGILLHIHGGGFVLGDERSFDFLLERHAEAADLAVISIGYRLAPEYPFPMPSNDCFDVADYLVLNAEKEYGAPVKFICGESAGATLVLLTIYDLLETHLDFAFSGVILNYGCYDLTQLPASRNFTKPLLINNEIMNHFYNNYLPSHTLEQRKDPSVSAYYKDIQKFRGRLPKSLFTIGTEDPLLDDTINMSVKWMMTGGDVVVKVYTGAPHGFNQFAGVLDEADQATEDAKTFLLDCLKV</sequence>
<dbReference type="SUPFAM" id="SSF53474">
    <property type="entry name" value="alpha/beta-Hydrolases"/>
    <property type="match status" value="1"/>
</dbReference>
<dbReference type="GO" id="GO:0019433">
    <property type="term" value="P:triglyceride catabolic process"/>
    <property type="evidence" value="ECO:0007669"/>
    <property type="project" value="TreeGrafter"/>
</dbReference>
<dbReference type="STRING" id="675824.A0A1E3Q6V5"/>
<dbReference type="AlphaFoldDB" id="A0A1E3Q6V5"/>
<reference evidence="4 5" key="1">
    <citation type="journal article" date="2016" name="Proc. Natl. Acad. Sci. U.S.A.">
        <title>Comparative genomics of biotechnologically important yeasts.</title>
        <authorList>
            <person name="Riley R."/>
            <person name="Haridas S."/>
            <person name="Wolfe K.H."/>
            <person name="Lopes M.R."/>
            <person name="Hittinger C.T."/>
            <person name="Goeker M."/>
            <person name="Salamov A.A."/>
            <person name="Wisecaver J.H."/>
            <person name="Long T.M."/>
            <person name="Calvey C.H."/>
            <person name="Aerts A.L."/>
            <person name="Barry K.W."/>
            <person name="Choi C."/>
            <person name="Clum A."/>
            <person name="Coughlan A.Y."/>
            <person name="Deshpande S."/>
            <person name="Douglass A.P."/>
            <person name="Hanson S.J."/>
            <person name="Klenk H.-P."/>
            <person name="LaButti K.M."/>
            <person name="Lapidus A."/>
            <person name="Lindquist E.A."/>
            <person name="Lipzen A.M."/>
            <person name="Meier-Kolthoff J.P."/>
            <person name="Ohm R.A."/>
            <person name="Otillar R.P."/>
            <person name="Pangilinan J.L."/>
            <person name="Peng Y."/>
            <person name="Rokas A."/>
            <person name="Rosa C.A."/>
            <person name="Scheuner C."/>
            <person name="Sibirny A.A."/>
            <person name="Slot J.C."/>
            <person name="Stielow J.B."/>
            <person name="Sun H."/>
            <person name="Kurtzman C.P."/>
            <person name="Blackwell M."/>
            <person name="Grigoriev I.V."/>
            <person name="Jeffries T.W."/>
        </authorList>
    </citation>
    <scope>NUCLEOTIDE SEQUENCE [LARGE SCALE GENOMIC DNA]</scope>
    <source>
        <strain evidence="4 5">NRRL Y-11557</strain>
    </source>
</reference>
<dbReference type="Pfam" id="PF07859">
    <property type="entry name" value="Abhydrolase_3"/>
    <property type="match status" value="1"/>
</dbReference>
<dbReference type="GO" id="GO:0004806">
    <property type="term" value="F:triacylglycerol lipase activity"/>
    <property type="evidence" value="ECO:0007669"/>
    <property type="project" value="TreeGrafter"/>
</dbReference>
<evidence type="ECO:0000256" key="1">
    <source>
        <dbReference type="ARBA" id="ARBA00010515"/>
    </source>
</evidence>
<dbReference type="InterPro" id="IPR002168">
    <property type="entry name" value="Lipase_GDXG_HIS_AS"/>
</dbReference>
<evidence type="ECO:0000256" key="2">
    <source>
        <dbReference type="ARBA" id="ARBA00022801"/>
    </source>
</evidence>
<dbReference type="PANTHER" id="PTHR23025:SF3">
    <property type="entry name" value="HORMONE-SENSITIVE LIPASE"/>
    <property type="match status" value="1"/>
</dbReference>
<name>A0A1E3Q6V5_LIPST</name>
<dbReference type="Proteomes" id="UP000094385">
    <property type="component" value="Unassembled WGS sequence"/>
</dbReference>
<evidence type="ECO:0000313" key="5">
    <source>
        <dbReference type="Proteomes" id="UP000094385"/>
    </source>
</evidence>